<dbReference type="CDD" id="cd00586">
    <property type="entry name" value="4HBT"/>
    <property type="match status" value="1"/>
</dbReference>
<dbReference type="SUPFAM" id="SSF54637">
    <property type="entry name" value="Thioesterase/thiol ester dehydrase-isomerase"/>
    <property type="match status" value="1"/>
</dbReference>
<dbReference type="InterPro" id="IPR029069">
    <property type="entry name" value="HotDog_dom_sf"/>
</dbReference>
<comment type="caution">
    <text evidence="3">The sequence shown here is derived from an EMBL/GenBank/DDBJ whole genome shotgun (WGS) entry which is preliminary data.</text>
</comment>
<dbReference type="Gene3D" id="3.10.129.10">
    <property type="entry name" value="Hotdog Thioesterase"/>
    <property type="match status" value="1"/>
</dbReference>
<evidence type="ECO:0000313" key="4">
    <source>
        <dbReference type="Proteomes" id="UP001596997"/>
    </source>
</evidence>
<comment type="similarity">
    <text evidence="1">Belongs to the 4-hydroxybenzoyl-CoA thioesterase family.</text>
</comment>
<keyword evidence="4" id="KW-1185">Reference proteome</keyword>
<dbReference type="Pfam" id="PF13279">
    <property type="entry name" value="4HBT_2"/>
    <property type="match status" value="1"/>
</dbReference>
<proteinExistence type="inferred from homology"/>
<dbReference type="EMBL" id="JBHTJM010000008">
    <property type="protein sequence ID" value="MFD0964203.1"/>
    <property type="molecule type" value="Genomic_DNA"/>
</dbReference>
<dbReference type="PANTHER" id="PTHR31793">
    <property type="entry name" value="4-HYDROXYBENZOYL-COA THIOESTERASE FAMILY MEMBER"/>
    <property type="match status" value="1"/>
</dbReference>
<sequence length="136" mass="15486">MKNYSIELTVRDYELDAQGIVNNSVYQNYLEHARHEFLFHHGVDFADFAARNILLVVKSIEMNFKSSLTSRDKFKVEVAAFKEGNLRVVFKQNIIRLSDNKIALSAEVKGVCLVNGRPVKPETLPEVAEFLEAVEV</sequence>
<gene>
    <name evidence="3" type="ORF">ACFQ1O_09320</name>
</gene>
<organism evidence="3 4">
    <name type="scientific">Pseudofulvibacter geojedonensis</name>
    <dbReference type="NCBI Taxonomy" id="1123758"/>
    <lineage>
        <taxon>Bacteria</taxon>
        <taxon>Pseudomonadati</taxon>
        <taxon>Bacteroidota</taxon>
        <taxon>Flavobacteriia</taxon>
        <taxon>Flavobacteriales</taxon>
        <taxon>Flavobacteriaceae</taxon>
        <taxon>Pseudofulvibacter</taxon>
    </lineage>
</organism>
<evidence type="ECO:0000256" key="1">
    <source>
        <dbReference type="ARBA" id="ARBA00005953"/>
    </source>
</evidence>
<dbReference type="GO" id="GO:0016787">
    <property type="term" value="F:hydrolase activity"/>
    <property type="evidence" value="ECO:0007669"/>
    <property type="project" value="UniProtKB-KW"/>
</dbReference>
<dbReference type="PANTHER" id="PTHR31793:SF27">
    <property type="entry name" value="NOVEL THIOESTERASE SUPERFAMILY DOMAIN AND SAPOSIN A-TYPE DOMAIN CONTAINING PROTEIN (0610012H03RIK)"/>
    <property type="match status" value="1"/>
</dbReference>
<evidence type="ECO:0000313" key="3">
    <source>
        <dbReference type="EMBL" id="MFD0964203.1"/>
    </source>
</evidence>
<dbReference type="RefSeq" id="WP_377715688.1">
    <property type="nucleotide sequence ID" value="NZ_JBHTJM010000008.1"/>
</dbReference>
<dbReference type="Proteomes" id="UP001596997">
    <property type="component" value="Unassembled WGS sequence"/>
</dbReference>
<reference evidence="4" key="1">
    <citation type="journal article" date="2019" name="Int. J. Syst. Evol. Microbiol.">
        <title>The Global Catalogue of Microorganisms (GCM) 10K type strain sequencing project: providing services to taxonomists for standard genome sequencing and annotation.</title>
        <authorList>
            <consortium name="The Broad Institute Genomics Platform"/>
            <consortium name="The Broad Institute Genome Sequencing Center for Infectious Disease"/>
            <person name="Wu L."/>
            <person name="Ma J."/>
        </authorList>
    </citation>
    <scope>NUCLEOTIDE SEQUENCE [LARGE SCALE GENOMIC DNA]</scope>
    <source>
        <strain evidence="4">CCUG 62114</strain>
    </source>
</reference>
<dbReference type="InterPro" id="IPR050563">
    <property type="entry name" value="4-hydroxybenzoyl-CoA_TE"/>
</dbReference>
<dbReference type="EC" id="3.1.2.-" evidence="3"/>
<keyword evidence="2 3" id="KW-0378">Hydrolase</keyword>
<accession>A0ABW3I319</accession>
<name>A0ABW3I319_9FLAO</name>
<evidence type="ECO:0000256" key="2">
    <source>
        <dbReference type="ARBA" id="ARBA00022801"/>
    </source>
</evidence>
<protein>
    <submittedName>
        <fullName evidence="3">Acyl-CoA thioesterase</fullName>
        <ecNumber evidence="3">3.1.2.-</ecNumber>
    </submittedName>
</protein>